<protein>
    <submittedName>
        <fullName evidence="2">Tat (Twin-arginine translocation) pathway signal sequence</fullName>
    </submittedName>
</protein>
<gene>
    <name evidence="2" type="ORF">SAMN05192553_11359</name>
</gene>
<proteinExistence type="predicted"/>
<dbReference type="STRING" id="1416801.SAMN05192553_11359"/>
<dbReference type="AlphaFoldDB" id="A0A1H7BQ05"/>
<sequence>MDTALNRRKFMGKAALAGVGLSLAPQAISFASSRPKNGKRVGIIGLDTSHSLAFTKAFNAADAAADLGGYKVVAAYPHGSRDIASSVNRIPGYTEEIQPLGVEIVDSIAALLDKVDVVLLETNDGRLHLEQALEVFKAGKTVFIDKPISASLVDAIAIFAAAKKYDVPVFSSSSLRYMENAIAVRNGKVGKVMGADAFSPATLEPTHPDLFWYGIHGVETLYTLMGTGCETVQRTFTPGADVVVGTWDGGRIGTFRGTRSGKSGYGGRAFGEEGIMDMGSYGGYRPLLVEIAKFFDSGIAPVSAEETIEIFAFMQAADESKKINGQAVSLQAVLDKGRREAAQISI</sequence>
<dbReference type="InterPro" id="IPR036291">
    <property type="entry name" value="NAD(P)-bd_dom_sf"/>
</dbReference>
<evidence type="ECO:0000313" key="3">
    <source>
        <dbReference type="Proteomes" id="UP000199403"/>
    </source>
</evidence>
<dbReference type="InterPro" id="IPR019546">
    <property type="entry name" value="TAT_signal_bac_arc"/>
</dbReference>
<evidence type="ECO:0000259" key="1">
    <source>
        <dbReference type="Pfam" id="PF01408"/>
    </source>
</evidence>
<name>A0A1H7BQ05_9BACT</name>
<dbReference type="SUPFAM" id="SSF51735">
    <property type="entry name" value="NAD(P)-binding Rossmann-fold domains"/>
    <property type="match status" value="1"/>
</dbReference>
<keyword evidence="3" id="KW-1185">Reference proteome</keyword>
<organism evidence="2 3">
    <name type="scientific">Cyclobacterium xiamenense</name>
    <dbReference type="NCBI Taxonomy" id="1297121"/>
    <lineage>
        <taxon>Bacteria</taxon>
        <taxon>Pseudomonadati</taxon>
        <taxon>Bacteroidota</taxon>
        <taxon>Cytophagia</taxon>
        <taxon>Cytophagales</taxon>
        <taxon>Cyclobacteriaceae</taxon>
        <taxon>Cyclobacterium</taxon>
    </lineage>
</organism>
<reference evidence="3" key="1">
    <citation type="submission" date="2016-10" db="EMBL/GenBank/DDBJ databases">
        <authorList>
            <person name="Varghese N."/>
            <person name="Submissions S."/>
        </authorList>
    </citation>
    <scope>NUCLEOTIDE SEQUENCE [LARGE SCALE GENOMIC DNA]</scope>
    <source>
        <strain evidence="3">IBRC-M 10761</strain>
    </source>
</reference>
<dbReference type="InterPro" id="IPR050463">
    <property type="entry name" value="Gfo/Idh/MocA_oxidrdct_glycsds"/>
</dbReference>
<dbReference type="RefSeq" id="WP_143057735.1">
    <property type="nucleotide sequence ID" value="NZ_FNZH01000013.1"/>
</dbReference>
<accession>A0A1H7BQ05</accession>
<dbReference type="InterPro" id="IPR000683">
    <property type="entry name" value="Gfo/Idh/MocA-like_OxRdtase_N"/>
</dbReference>
<dbReference type="Proteomes" id="UP000199403">
    <property type="component" value="Unassembled WGS sequence"/>
</dbReference>
<dbReference type="Pfam" id="PF01408">
    <property type="entry name" value="GFO_IDH_MocA"/>
    <property type="match status" value="1"/>
</dbReference>
<dbReference type="Gene3D" id="3.30.360.10">
    <property type="entry name" value="Dihydrodipicolinate Reductase, domain 2"/>
    <property type="match status" value="1"/>
</dbReference>
<dbReference type="Gene3D" id="3.40.50.720">
    <property type="entry name" value="NAD(P)-binding Rossmann-like Domain"/>
    <property type="match status" value="1"/>
</dbReference>
<dbReference type="OrthoDB" id="1408251at2"/>
<dbReference type="GO" id="GO:0000166">
    <property type="term" value="F:nucleotide binding"/>
    <property type="evidence" value="ECO:0007669"/>
    <property type="project" value="InterPro"/>
</dbReference>
<dbReference type="InterPro" id="IPR006311">
    <property type="entry name" value="TAT_signal"/>
</dbReference>
<dbReference type="PANTHER" id="PTHR43818">
    <property type="entry name" value="BCDNA.GH03377"/>
    <property type="match status" value="1"/>
</dbReference>
<dbReference type="EMBL" id="FNZH01000013">
    <property type="protein sequence ID" value="SEJ79094.1"/>
    <property type="molecule type" value="Genomic_DNA"/>
</dbReference>
<dbReference type="PROSITE" id="PS51318">
    <property type="entry name" value="TAT"/>
    <property type="match status" value="1"/>
</dbReference>
<dbReference type="PANTHER" id="PTHR43818:SF9">
    <property type="entry name" value="HYPOTHETICAL OXIDOREDUCTASE"/>
    <property type="match status" value="1"/>
</dbReference>
<feature type="domain" description="Gfo/Idh/MocA-like oxidoreductase N-terminal" evidence="1">
    <location>
        <begin position="40"/>
        <end position="170"/>
    </location>
</feature>
<dbReference type="NCBIfam" id="TIGR01409">
    <property type="entry name" value="TAT_signal_seq"/>
    <property type="match status" value="1"/>
</dbReference>
<evidence type="ECO:0000313" key="2">
    <source>
        <dbReference type="EMBL" id="SEJ79094.1"/>
    </source>
</evidence>